<gene>
    <name evidence="4" type="ordered locus">TREAZ_2239</name>
</gene>
<dbReference type="AlphaFoldDB" id="F5Y8L9"/>
<feature type="compositionally biased region" description="Low complexity" evidence="1">
    <location>
        <begin position="131"/>
        <end position="154"/>
    </location>
</feature>
<dbReference type="Proteomes" id="UP000009222">
    <property type="component" value="Chromosome"/>
</dbReference>
<dbReference type="SUPFAM" id="SSF110997">
    <property type="entry name" value="Sporulation related repeat"/>
    <property type="match status" value="1"/>
</dbReference>
<feature type="transmembrane region" description="Helical" evidence="2">
    <location>
        <begin position="7"/>
        <end position="28"/>
    </location>
</feature>
<dbReference type="Gene3D" id="3.30.70.1070">
    <property type="entry name" value="Sporulation related repeat"/>
    <property type="match status" value="1"/>
</dbReference>
<keyword evidence="2" id="KW-0472">Membrane</keyword>
<feature type="domain" description="SPOR" evidence="3">
    <location>
        <begin position="158"/>
        <end position="237"/>
    </location>
</feature>
<evidence type="ECO:0000313" key="4">
    <source>
        <dbReference type="EMBL" id="AEF82411.1"/>
    </source>
</evidence>
<evidence type="ECO:0000256" key="2">
    <source>
        <dbReference type="SAM" id="Phobius"/>
    </source>
</evidence>
<name>F5Y8L9_LEAAZ</name>
<dbReference type="InParanoid" id="F5Y8L9"/>
<dbReference type="PROSITE" id="PS51724">
    <property type="entry name" value="SPOR"/>
    <property type="match status" value="1"/>
</dbReference>
<dbReference type="RefSeq" id="WP_015709813.1">
    <property type="nucleotide sequence ID" value="NC_015577.1"/>
</dbReference>
<dbReference type="GO" id="GO:0030428">
    <property type="term" value="C:cell septum"/>
    <property type="evidence" value="ECO:0007669"/>
    <property type="project" value="TreeGrafter"/>
</dbReference>
<organism evidence="4 5">
    <name type="scientific">Leadbettera azotonutricia (strain ATCC BAA-888 / DSM 13862 / ZAS-9)</name>
    <name type="common">Treponema azotonutricium</name>
    <dbReference type="NCBI Taxonomy" id="545695"/>
    <lineage>
        <taxon>Bacteria</taxon>
        <taxon>Pseudomonadati</taxon>
        <taxon>Spirochaetota</taxon>
        <taxon>Spirochaetia</taxon>
        <taxon>Spirochaetales</taxon>
        <taxon>Breznakiellaceae</taxon>
        <taxon>Leadbettera</taxon>
    </lineage>
</organism>
<proteinExistence type="predicted"/>
<sequence>MERKKLLLIAISVGVFFVIAIGAAIIAFGPKTSGPAVAAAPIPAGVQGIYQPPVGSIQPASVDPSGLVRDGIQGIQTPPEGTTAQGSDYYINGTAPKVEITVEPKSAAGVPDTAPSGRAATPVRSSPPKPAAAAPKPAASKPAAPKAAAPAARPVAQTRTYDDYWVQAGSFTAKGHAEGVKETLAAKGITSIIENRDVSGTTYFRVRVGPYTSQSEADYWLSLIKSIDGFESSQVWQSQSKR</sequence>
<dbReference type="GO" id="GO:0032153">
    <property type="term" value="C:cell division site"/>
    <property type="evidence" value="ECO:0007669"/>
    <property type="project" value="TreeGrafter"/>
</dbReference>
<keyword evidence="2" id="KW-0812">Transmembrane</keyword>
<dbReference type="OrthoDB" id="360945at2"/>
<dbReference type="Pfam" id="PF05036">
    <property type="entry name" value="SPOR"/>
    <property type="match status" value="1"/>
</dbReference>
<evidence type="ECO:0000259" key="3">
    <source>
        <dbReference type="PROSITE" id="PS51724"/>
    </source>
</evidence>
<dbReference type="GO" id="GO:0042834">
    <property type="term" value="F:peptidoglycan binding"/>
    <property type="evidence" value="ECO:0007669"/>
    <property type="project" value="InterPro"/>
</dbReference>
<dbReference type="InterPro" id="IPR036680">
    <property type="entry name" value="SPOR-like_sf"/>
</dbReference>
<accession>F5Y8L9</accession>
<dbReference type="InterPro" id="IPR052521">
    <property type="entry name" value="Cell_div_SPOR-domain"/>
</dbReference>
<protein>
    <submittedName>
        <fullName evidence="4">Sporulation domain protein</fullName>
    </submittedName>
</protein>
<dbReference type="STRING" id="545695.TREAZ_2239"/>
<dbReference type="InterPro" id="IPR007730">
    <property type="entry name" value="SPOR-like_dom"/>
</dbReference>
<dbReference type="EMBL" id="CP001841">
    <property type="protein sequence ID" value="AEF82411.1"/>
    <property type="molecule type" value="Genomic_DNA"/>
</dbReference>
<keyword evidence="5" id="KW-1185">Reference proteome</keyword>
<dbReference type="PANTHER" id="PTHR38687:SF1">
    <property type="entry name" value="CELL DIVISION PROTEIN DEDD"/>
    <property type="match status" value="1"/>
</dbReference>
<dbReference type="KEGG" id="taz:TREAZ_2239"/>
<keyword evidence="2" id="KW-1133">Transmembrane helix</keyword>
<evidence type="ECO:0000313" key="5">
    <source>
        <dbReference type="Proteomes" id="UP000009222"/>
    </source>
</evidence>
<feature type="region of interest" description="Disordered" evidence="1">
    <location>
        <begin position="106"/>
        <end position="154"/>
    </location>
</feature>
<dbReference type="eggNOG" id="COG3087">
    <property type="taxonomic scope" value="Bacteria"/>
</dbReference>
<dbReference type="GO" id="GO:0032506">
    <property type="term" value="P:cytokinetic process"/>
    <property type="evidence" value="ECO:0007669"/>
    <property type="project" value="TreeGrafter"/>
</dbReference>
<dbReference type="PANTHER" id="PTHR38687">
    <property type="entry name" value="CELL DIVISION PROTEIN DEDD-RELATED"/>
    <property type="match status" value="1"/>
</dbReference>
<dbReference type="HOGENOM" id="CLU_1234382_0_0_12"/>
<reference evidence="5" key="1">
    <citation type="submission" date="2009-12" db="EMBL/GenBank/DDBJ databases">
        <title>Complete sequence of Treponema azotonutricium strain ZAS-9.</title>
        <authorList>
            <person name="Tetu S.G."/>
            <person name="Matson E."/>
            <person name="Ren Q."/>
            <person name="Seshadri R."/>
            <person name="Elbourne L."/>
            <person name="Hassan K.A."/>
            <person name="Durkin A."/>
            <person name="Radune D."/>
            <person name="Mohamoud Y."/>
            <person name="Shay R."/>
            <person name="Jin S."/>
            <person name="Zhang X."/>
            <person name="Lucey K."/>
            <person name="Ballor N.R."/>
            <person name="Ottesen E."/>
            <person name="Rosenthal R."/>
            <person name="Allen A."/>
            <person name="Leadbetter J.R."/>
            <person name="Paulsen I.T."/>
        </authorList>
    </citation>
    <scope>NUCLEOTIDE SEQUENCE [LARGE SCALE GENOMIC DNA]</scope>
    <source>
        <strain evidence="5">ATCC BAA-888 / DSM 13862 / ZAS-9</strain>
    </source>
</reference>
<evidence type="ECO:0000256" key="1">
    <source>
        <dbReference type="SAM" id="MobiDB-lite"/>
    </source>
</evidence>
<reference evidence="4 5" key="2">
    <citation type="journal article" date="2011" name="ISME J.">
        <title>RNA-seq reveals cooperative metabolic interactions between two termite-gut spirochete species in co-culture.</title>
        <authorList>
            <person name="Rosenthal A.Z."/>
            <person name="Matson E.G."/>
            <person name="Eldar A."/>
            <person name="Leadbetter J.R."/>
        </authorList>
    </citation>
    <scope>NUCLEOTIDE SEQUENCE [LARGE SCALE GENOMIC DNA]</scope>
    <source>
        <strain evidence="5">ATCC BAA-888 / DSM 13862 / ZAS-9</strain>
    </source>
</reference>